<protein>
    <recommendedName>
        <fullName evidence="8">Abasic site processing protein</fullName>
        <ecNumber evidence="8">3.4.-.-</ecNumber>
    </recommendedName>
</protein>
<organism evidence="9 10">
    <name type="scientific">Albidovulum sediminis</name>
    <dbReference type="NCBI Taxonomy" id="3066345"/>
    <lineage>
        <taxon>Bacteria</taxon>
        <taxon>Pseudomonadati</taxon>
        <taxon>Pseudomonadota</taxon>
        <taxon>Alphaproteobacteria</taxon>
        <taxon>Rhodobacterales</taxon>
        <taxon>Paracoccaceae</taxon>
        <taxon>Albidovulum</taxon>
    </lineage>
</organism>
<keyword evidence="5" id="KW-0190">Covalent protein-DNA linkage</keyword>
<evidence type="ECO:0000313" key="9">
    <source>
        <dbReference type="EMBL" id="MCT8330774.1"/>
    </source>
</evidence>
<keyword evidence="10" id="KW-1185">Reference proteome</keyword>
<gene>
    <name evidence="9" type="ORF">N5I32_14725</name>
</gene>
<evidence type="ECO:0000313" key="10">
    <source>
        <dbReference type="Proteomes" id="UP001205601"/>
    </source>
</evidence>
<evidence type="ECO:0000256" key="1">
    <source>
        <dbReference type="ARBA" id="ARBA00008136"/>
    </source>
</evidence>
<reference evidence="10" key="1">
    <citation type="submission" date="2023-07" db="EMBL/GenBank/DDBJ databases">
        <title>Defluviimonas sediminis sp. nov., isolated from mangrove sediment.</title>
        <authorList>
            <person name="Liu L."/>
            <person name="Li J."/>
            <person name="Huang Y."/>
            <person name="Pan J."/>
            <person name="Li M."/>
        </authorList>
    </citation>
    <scope>NUCLEOTIDE SEQUENCE [LARGE SCALE GENOMIC DNA]</scope>
    <source>
        <strain evidence="10">FT324</strain>
    </source>
</reference>
<dbReference type="EMBL" id="JAOCQF010000002">
    <property type="protein sequence ID" value="MCT8330774.1"/>
    <property type="molecule type" value="Genomic_DNA"/>
</dbReference>
<dbReference type="InterPro" id="IPR036590">
    <property type="entry name" value="SRAP-like"/>
</dbReference>
<dbReference type="RefSeq" id="WP_261496626.1">
    <property type="nucleotide sequence ID" value="NZ_JAOCQF010000002.1"/>
</dbReference>
<accession>A0ABT2NPF7</accession>
<evidence type="ECO:0000256" key="7">
    <source>
        <dbReference type="ARBA" id="ARBA00023239"/>
    </source>
</evidence>
<evidence type="ECO:0000256" key="6">
    <source>
        <dbReference type="ARBA" id="ARBA00023125"/>
    </source>
</evidence>
<dbReference type="Gene3D" id="3.90.1680.10">
    <property type="entry name" value="SOS response associated peptidase-like"/>
    <property type="match status" value="1"/>
</dbReference>
<name>A0ABT2NPF7_9RHOB</name>
<dbReference type="EC" id="3.4.-.-" evidence="8"/>
<keyword evidence="2 8" id="KW-0645">Protease</keyword>
<keyword evidence="4 8" id="KW-0378">Hydrolase</keyword>
<sequence>MCGRFSAPSLTAAQMMEIMEGFLRGPFRVDADALPAAGGYNVKPTQQVSVLGGMEVPVLTTARWWFVPHWFDGRAEDWTQTTFNARIESASEKPAFRAAWAKGRCIIPALGYFEWTGPKGGRKPWFISVETNLPVIFMAGLASRLRDGTRTCAVLTRPAAPQIAGLHDRMPVIVPPEEIEDWITGRMGTEAAQGRLGTGWDGRFRFHRVAPLTRDAEGPEVIEPVGDSD</sequence>
<proteinExistence type="inferred from homology"/>
<dbReference type="InterPro" id="IPR003738">
    <property type="entry name" value="SRAP"/>
</dbReference>
<keyword evidence="6" id="KW-0238">DNA-binding</keyword>
<evidence type="ECO:0000256" key="2">
    <source>
        <dbReference type="ARBA" id="ARBA00022670"/>
    </source>
</evidence>
<dbReference type="PANTHER" id="PTHR13604:SF0">
    <property type="entry name" value="ABASIC SITE PROCESSING PROTEIN HMCES"/>
    <property type="match status" value="1"/>
</dbReference>
<dbReference type="SUPFAM" id="SSF143081">
    <property type="entry name" value="BB1717-like"/>
    <property type="match status" value="1"/>
</dbReference>
<keyword evidence="7" id="KW-0456">Lyase</keyword>
<evidence type="ECO:0000256" key="5">
    <source>
        <dbReference type="ARBA" id="ARBA00023124"/>
    </source>
</evidence>
<comment type="similarity">
    <text evidence="1 8">Belongs to the SOS response-associated peptidase family.</text>
</comment>
<evidence type="ECO:0000256" key="8">
    <source>
        <dbReference type="RuleBase" id="RU364100"/>
    </source>
</evidence>
<comment type="caution">
    <text evidence="9">The sequence shown here is derived from an EMBL/GenBank/DDBJ whole genome shotgun (WGS) entry which is preliminary data.</text>
</comment>
<keyword evidence="3" id="KW-0227">DNA damage</keyword>
<dbReference type="Proteomes" id="UP001205601">
    <property type="component" value="Unassembled WGS sequence"/>
</dbReference>
<evidence type="ECO:0000256" key="3">
    <source>
        <dbReference type="ARBA" id="ARBA00022763"/>
    </source>
</evidence>
<evidence type="ECO:0000256" key="4">
    <source>
        <dbReference type="ARBA" id="ARBA00022801"/>
    </source>
</evidence>
<dbReference type="PANTHER" id="PTHR13604">
    <property type="entry name" value="DC12-RELATED"/>
    <property type="match status" value="1"/>
</dbReference>
<dbReference type="Pfam" id="PF02586">
    <property type="entry name" value="SRAP"/>
    <property type="match status" value="1"/>
</dbReference>